<accession>A0ABP5XMB5</accession>
<feature type="compositionally biased region" description="Basic and acidic residues" evidence="5">
    <location>
        <begin position="1"/>
        <end position="10"/>
    </location>
</feature>
<feature type="region of interest" description="Disordered" evidence="5">
    <location>
        <begin position="1"/>
        <end position="23"/>
    </location>
</feature>
<comment type="caution">
    <text evidence="7">The sequence shown here is derived from an EMBL/GenBank/DDBJ whole genome shotgun (WGS) entry which is preliminary data.</text>
</comment>
<dbReference type="Pfam" id="PF01951">
    <property type="entry name" value="Archease"/>
    <property type="match status" value="1"/>
</dbReference>
<dbReference type="SUPFAM" id="SSF69819">
    <property type="entry name" value="MTH1598-like"/>
    <property type="match status" value="1"/>
</dbReference>
<dbReference type="Gene3D" id="3.55.10.10">
    <property type="entry name" value="Archease domain"/>
    <property type="match status" value="1"/>
</dbReference>
<proteinExistence type="inferred from homology"/>
<keyword evidence="2" id="KW-0819">tRNA processing</keyword>
<evidence type="ECO:0000256" key="3">
    <source>
        <dbReference type="ARBA" id="ARBA00022723"/>
    </source>
</evidence>
<evidence type="ECO:0000256" key="1">
    <source>
        <dbReference type="ARBA" id="ARBA00007963"/>
    </source>
</evidence>
<gene>
    <name evidence="7" type="ORF">GCM10010421_58770</name>
</gene>
<feature type="domain" description="Archease" evidence="6">
    <location>
        <begin position="20"/>
        <end position="150"/>
    </location>
</feature>
<keyword evidence="4" id="KW-0106">Calcium</keyword>
<evidence type="ECO:0000256" key="5">
    <source>
        <dbReference type="SAM" id="MobiDB-lite"/>
    </source>
</evidence>
<dbReference type="InterPro" id="IPR023572">
    <property type="entry name" value="Archease_dom"/>
</dbReference>
<evidence type="ECO:0000259" key="6">
    <source>
        <dbReference type="Pfam" id="PF01951"/>
    </source>
</evidence>
<dbReference type="RefSeq" id="WP_344608918.1">
    <property type="nucleotide sequence ID" value="NZ_BAAATK010000062.1"/>
</dbReference>
<keyword evidence="3" id="KW-0479">Metal-binding</keyword>
<dbReference type="InterPro" id="IPR036820">
    <property type="entry name" value="Archease_dom_sf"/>
</dbReference>
<evidence type="ECO:0000256" key="2">
    <source>
        <dbReference type="ARBA" id="ARBA00022694"/>
    </source>
</evidence>
<sequence length="151" mass="16277">MVGDTDDVRQARQQGESGHRTVPHTADIRIEAWAADRERCLTEAVLGMVESFADVSGVRPTAVDRVRLAEGSDEDLLATLLDEVIFRLEVHGQVPVDVEADEDEGGLDVRLAVAGLRDVEITGAAPKAVAWNELRIGPDAYGWSCAVTIDA</sequence>
<dbReference type="Proteomes" id="UP001500460">
    <property type="component" value="Unassembled WGS sequence"/>
</dbReference>
<dbReference type="EMBL" id="BAAATK010000062">
    <property type="protein sequence ID" value="GAA2457623.1"/>
    <property type="molecule type" value="Genomic_DNA"/>
</dbReference>
<comment type="similarity">
    <text evidence="1">Belongs to the archease family.</text>
</comment>
<protein>
    <submittedName>
        <fullName evidence="7">Archease</fullName>
    </submittedName>
</protein>
<reference evidence="8" key="1">
    <citation type="journal article" date="2019" name="Int. J. Syst. Evol. Microbiol.">
        <title>The Global Catalogue of Microorganisms (GCM) 10K type strain sequencing project: providing services to taxonomists for standard genome sequencing and annotation.</title>
        <authorList>
            <consortium name="The Broad Institute Genomics Platform"/>
            <consortium name="The Broad Institute Genome Sequencing Center for Infectious Disease"/>
            <person name="Wu L."/>
            <person name="Ma J."/>
        </authorList>
    </citation>
    <scope>NUCLEOTIDE SEQUENCE [LARGE SCALE GENOMIC DNA]</scope>
    <source>
        <strain evidence="8">JCM 6922</strain>
    </source>
</reference>
<name>A0ABP5XMB5_9ACTN</name>
<evidence type="ECO:0000313" key="7">
    <source>
        <dbReference type="EMBL" id="GAA2457623.1"/>
    </source>
</evidence>
<keyword evidence="8" id="KW-1185">Reference proteome</keyword>
<evidence type="ECO:0000256" key="4">
    <source>
        <dbReference type="ARBA" id="ARBA00022837"/>
    </source>
</evidence>
<evidence type="ECO:0000313" key="8">
    <source>
        <dbReference type="Proteomes" id="UP001500460"/>
    </source>
</evidence>
<organism evidence="7 8">
    <name type="scientific">Streptomyces glaucus</name>
    <dbReference type="NCBI Taxonomy" id="284029"/>
    <lineage>
        <taxon>Bacteria</taxon>
        <taxon>Bacillati</taxon>
        <taxon>Actinomycetota</taxon>
        <taxon>Actinomycetes</taxon>
        <taxon>Kitasatosporales</taxon>
        <taxon>Streptomycetaceae</taxon>
        <taxon>Streptomyces</taxon>
    </lineage>
</organism>